<keyword evidence="1 9" id="KW-0436">Ligase</keyword>
<evidence type="ECO:0000313" key="8">
    <source>
        <dbReference type="EMBL" id="AUE17768.1"/>
    </source>
</evidence>
<dbReference type="Gene3D" id="3.40.50.620">
    <property type="entry name" value="HUPs"/>
    <property type="match status" value="1"/>
</dbReference>
<keyword evidence="3" id="KW-0067">ATP-binding</keyword>
<accession>A0AAD0FDG7</accession>
<feature type="compositionally biased region" description="Basic and acidic residues" evidence="5">
    <location>
        <begin position="1"/>
        <end position="16"/>
    </location>
</feature>
<sequence length="63" mass="7002">MTDAENTKPELPENVRVRFCPSPTGTPHVGMIRTAEIRPGKTKNPRESARVIGWGAWTRTKNG</sequence>
<gene>
    <name evidence="9" type="ORF">DC496_00230</name>
    <name evidence="8" type="ORF">DRBB29_0193</name>
    <name evidence="7" type="ORF">NRBB51_0185</name>
    <name evidence="10" type="ORF">PUW55_00870</name>
</gene>
<proteinExistence type="predicted"/>
<dbReference type="Proteomes" id="UP000232496">
    <property type="component" value="Chromosome"/>
</dbReference>
<dbReference type="EMBL" id="CP023198">
    <property type="protein sequence ID" value="AUE17768.1"/>
    <property type="molecule type" value="Genomic_DNA"/>
</dbReference>
<dbReference type="Proteomes" id="UP001219009">
    <property type="component" value="Chromosome"/>
</dbReference>
<evidence type="ECO:0000313" key="9">
    <source>
        <dbReference type="EMBL" id="MDN4186851.1"/>
    </source>
</evidence>
<dbReference type="Pfam" id="PF00749">
    <property type="entry name" value="tRNA-synt_1c"/>
    <property type="match status" value="1"/>
</dbReference>
<name>A0AAD0FDG7_BIFBR</name>
<protein>
    <submittedName>
        <fullName evidence="9 10">Glutamate--tRNA ligase</fullName>
    </submittedName>
    <submittedName>
        <fullName evidence="7">Glutamyl-tRNA synthetase</fullName>
    </submittedName>
</protein>
<dbReference type="GO" id="GO:0005524">
    <property type="term" value="F:ATP binding"/>
    <property type="evidence" value="ECO:0007669"/>
    <property type="project" value="UniProtKB-KW"/>
</dbReference>
<feature type="region of interest" description="Disordered" evidence="5">
    <location>
        <begin position="1"/>
        <end position="30"/>
    </location>
</feature>
<dbReference type="GO" id="GO:0043039">
    <property type="term" value="P:tRNA aminoacylation"/>
    <property type="evidence" value="ECO:0007669"/>
    <property type="project" value="InterPro"/>
</dbReference>
<dbReference type="InterPro" id="IPR014729">
    <property type="entry name" value="Rossmann-like_a/b/a_fold"/>
</dbReference>
<keyword evidence="2" id="KW-0547">Nucleotide-binding</keyword>
<reference evidence="7 12" key="1">
    <citation type="submission" date="2017-05" db="EMBL/GenBank/DDBJ databases">
        <title>Comparative genomics and methylome analysis of the gut commensal Bifidobacterium breve.</title>
        <authorList>
            <person name="Bottacini F."/>
            <person name="Morrissey R."/>
            <person name="Roberts R.J."/>
            <person name="James K."/>
            <person name="van Breen J."/>
            <person name="Egan M."/>
            <person name="Lambert J."/>
            <person name="van Limpt K."/>
            <person name="Stanton C."/>
            <person name="Knol J."/>
            <person name="O' Connell Motherway M."/>
            <person name="van Sinderen D."/>
        </authorList>
    </citation>
    <scope>NUCLEOTIDE SEQUENCE [LARGE SCALE GENOMIC DNA]</scope>
    <source>
        <strain evidence="8 11">DRBB29</strain>
        <strain evidence="7 12">NRBB51</strain>
    </source>
</reference>
<reference evidence="9" key="3">
    <citation type="journal article" date="2022" name="3 Biotech.">
        <title>Isomaltooligosaccharides utilization and genomic characterization of human infant anti-inflammatory Bifidobacterium longum and Bifidobacterium breve strains.</title>
        <authorList>
            <person name="Sharma S."/>
            <person name="Singh S."/>
            <person name="Chaudhary V."/>
            <person name="Mantri S."/>
            <person name="Chander A."/>
            <person name="Maurya R."/>
            <person name="Rajarammohan S."/>
            <person name="Singh R.P."/>
            <person name="Rishi P."/>
            <person name="Bishnoi M."/>
            <person name="Bhadada S.K."/>
            <person name="Kondepudi K.K."/>
        </authorList>
    </citation>
    <scope>NUCLEOTIDE SEQUENCE</scope>
    <source>
        <strain evidence="9">Bif11</strain>
    </source>
</reference>
<keyword evidence="4" id="KW-0030">Aminoacyl-tRNA synthetase</keyword>
<feature type="domain" description="Glutamyl/glutaminyl-tRNA synthetase class Ib catalytic" evidence="6">
    <location>
        <begin position="14"/>
        <end position="35"/>
    </location>
</feature>
<evidence type="ECO:0000313" key="12">
    <source>
        <dbReference type="Proteomes" id="UP000232609"/>
    </source>
</evidence>
<evidence type="ECO:0000256" key="4">
    <source>
        <dbReference type="ARBA" id="ARBA00023146"/>
    </source>
</evidence>
<evidence type="ECO:0000313" key="7">
    <source>
        <dbReference type="EMBL" id="AUD80298.1"/>
    </source>
</evidence>
<dbReference type="AlphaFoldDB" id="A0AAD0FDG7"/>
<evidence type="ECO:0000256" key="1">
    <source>
        <dbReference type="ARBA" id="ARBA00022598"/>
    </source>
</evidence>
<evidence type="ECO:0000313" key="10">
    <source>
        <dbReference type="EMBL" id="WEB54986.1"/>
    </source>
</evidence>
<evidence type="ECO:0000259" key="6">
    <source>
        <dbReference type="Pfam" id="PF00749"/>
    </source>
</evidence>
<dbReference type="Proteomes" id="UP001169990">
    <property type="component" value="Unassembled WGS sequence"/>
</dbReference>
<evidence type="ECO:0000313" key="11">
    <source>
        <dbReference type="Proteomes" id="UP000232496"/>
    </source>
</evidence>
<dbReference type="EMBL" id="CP021392">
    <property type="protein sequence ID" value="AUD80298.1"/>
    <property type="molecule type" value="Genomic_DNA"/>
</dbReference>
<reference evidence="9" key="2">
    <citation type="submission" date="2018-05" db="EMBL/GenBank/DDBJ databases">
        <authorList>
            <person name="Kondepudi K.K."/>
            <person name="Singh S."/>
            <person name="Chaudhry V."/>
            <person name="Mantri S."/>
            <person name="Bhadada S."/>
            <person name="Bishnoi M."/>
            <person name="Kaur J."/>
            <person name="Sharma S."/>
            <person name="Bhatia R."/>
        </authorList>
    </citation>
    <scope>NUCLEOTIDE SEQUENCE</scope>
    <source>
        <strain evidence="9">Bif11</strain>
    </source>
</reference>
<dbReference type="Proteomes" id="UP000232609">
    <property type="component" value="Chromosome"/>
</dbReference>
<dbReference type="EMBL" id="QELD01000002">
    <property type="protein sequence ID" value="MDN4186851.1"/>
    <property type="molecule type" value="Genomic_DNA"/>
</dbReference>
<organism evidence="7 12">
    <name type="scientific">Bifidobacterium breve</name>
    <dbReference type="NCBI Taxonomy" id="1685"/>
    <lineage>
        <taxon>Bacteria</taxon>
        <taxon>Bacillati</taxon>
        <taxon>Actinomycetota</taxon>
        <taxon>Actinomycetes</taxon>
        <taxon>Bifidobacteriales</taxon>
        <taxon>Bifidobacteriaceae</taxon>
        <taxon>Bifidobacterium</taxon>
    </lineage>
</organism>
<evidence type="ECO:0000256" key="5">
    <source>
        <dbReference type="SAM" id="MobiDB-lite"/>
    </source>
</evidence>
<dbReference type="SUPFAM" id="SSF52374">
    <property type="entry name" value="Nucleotidylyl transferase"/>
    <property type="match status" value="1"/>
</dbReference>
<evidence type="ECO:0000256" key="3">
    <source>
        <dbReference type="ARBA" id="ARBA00022840"/>
    </source>
</evidence>
<dbReference type="InterPro" id="IPR020058">
    <property type="entry name" value="Glu/Gln-tRNA-synth_Ib_cat-dom"/>
</dbReference>
<evidence type="ECO:0000256" key="2">
    <source>
        <dbReference type="ARBA" id="ARBA00022741"/>
    </source>
</evidence>
<reference evidence="10" key="4">
    <citation type="submission" date="2023-02" db="EMBL/GenBank/DDBJ databases">
        <authorList>
            <person name="Whidbey C."/>
        </authorList>
    </citation>
    <scope>NUCLEOTIDE SEQUENCE</scope>
    <source>
        <strain evidence="10">VSI11</strain>
    </source>
</reference>
<dbReference type="GO" id="GO:0004812">
    <property type="term" value="F:aminoacyl-tRNA ligase activity"/>
    <property type="evidence" value="ECO:0007669"/>
    <property type="project" value="UniProtKB-KW"/>
</dbReference>
<dbReference type="EMBL" id="CP118083">
    <property type="protein sequence ID" value="WEB54986.1"/>
    <property type="molecule type" value="Genomic_DNA"/>
</dbReference>